<dbReference type="AlphaFoldDB" id="A0A931CPB2"/>
<dbReference type="Proteomes" id="UP000706172">
    <property type="component" value="Unassembled WGS sequence"/>
</dbReference>
<evidence type="ECO:0000256" key="3">
    <source>
        <dbReference type="ARBA" id="ARBA00022448"/>
    </source>
</evidence>
<feature type="domain" description="AprE-like beta-barrel" evidence="12">
    <location>
        <begin position="328"/>
        <end position="417"/>
    </location>
</feature>
<dbReference type="Pfam" id="PF25994">
    <property type="entry name" value="HH_AprE"/>
    <property type="match status" value="1"/>
</dbReference>
<evidence type="ECO:0000256" key="6">
    <source>
        <dbReference type="ARBA" id="ARBA00022692"/>
    </source>
</evidence>
<protein>
    <submittedName>
        <fullName evidence="13">HlyD family type I secretion periplasmic adaptor subunit</fullName>
    </submittedName>
</protein>
<dbReference type="InterPro" id="IPR058982">
    <property type="entry name" value="Beta-barrel_AprE"/>
</dbReference>
<dbReference type="PRINTS" id="PR01490">
    <property type="entry name" value="RTXTOXIND"/>
</dbReference>
<keyword evidence="6 10" id="KW-0812">Transmembrane</keyword>
<keyword evidence="8 10" id="KW-0472">Membrane</keyword>
<organism evidence="13 14">
    <name type="scientific">Desulfotignum balticum</name>
    <dbReference type="NCBI Taxonomy" id="115781"/>
    <lineage>
        <taxon>Bacteria</taxon>
        <taxon>Pseudomonadati</taxon>
        <taxon>Thermodesulfobacteriota</taxon>
        <taxon>Desulfobacteria</taxon>
        <taxon>Desulfobacterales</taxon>
        <taxon>Desulfobacteraceae</taxon>
        <taxon>Desulfotignum</taxon>
    </lineage>
</organism>
<dbReference type="NCBIfam" id="TIGR01843">
    <property type="entry name" value="type_I_hlyD"/>
    <property type="match status" value="1"/>
</dbReference>
<proteinExistence type="inferred from homology"/>
<dbReference type="GO" id="GO:0015031">
    <property type="term" value="P:protein transport"/>
    <property type="evidence" value="ECO:0007669"/>
    <property type="project" value="InterPro"/>
</dbReference>
<dbReference type="InterPro" id="IPR011053">
    <property type="entry name" value="Single_hybrid_motif"/>
</dbReference>
<reference evidence="13" key="1">
    <citation type="submission" date="2020-07" db="EMBL/GenBank/DDBJ databases">
        <title>Severe corrosion of carbon steel in oil field produced water can be linked to methanogenic archaea containing a special type of NiFe hydrogenase.</title>
        <authorList>
            <person name="Lahme S."/>
            <person name="Mand J."/>
            <person name="Longwell J."/>
            <person name="Smith R."/>
            <person name="Enning D."/>
        </authorList>
    </citation>
    <scope>NUCLEOTIDE SEQUENCE</scope>
    <source>
        <strain evidence="13">MIC098Bin6</strain>
    </source>
</reference>
<evidence type="ECO:0000256" key="10">
    <source>
        <dbReference type="SAM" id="Phobius"/>
    </source>
</evidence>
<evidence type="ECO:0000256" key="9">
    <source>
        <dbReference type="SAM" id="Coils"/>
    </source>
</evidence>
<feature type="coiled-coil region" evidence="9">
    <location>
        <begin position="236"/>
        <end position="278"/>
    </location>
</feature>
<evidence type="ECO:0000256" key="8">
    <source>
        <dbReference type="ARBA" id="ARBA00023136"/>
    </source>
</evidence>
<keyword evidence="7 10" id="KW-1133">Transmembrane helix</keyword>
<evidence type="ECO:0000256" key="1">
    <source>
        <dbReference type="ARBA" id="ARBA00004377"/>
    </source>
</evidence>
<evidence type="ECO:0000256" key="5">
    <source>
        <dbReference type="ARBA" id="ARBA00022519"/>
    </source>
</evidence>
<evidence type="ECO:0000313" key="13">
    <source>
        <dbReference type="EMBL" id="MBG0778313.1"/>
    </source>
</evidence>
<dbReference type="PANTHER" id="PTHR30386">
    <property type="entry name" value="MEMBRANE FUSION SUBUNIT OF EMRAB-TOLC MULTIDRUG EFFLUX PUMP"/>
    <property type="match status" value="1"/>
</dbReference>
<comment type="subcellular location">
    <subcellularLocation>
        <location evidence="1">Cell inner membrane</location>
        <topology evidence="1">Single-pass membrane protein</topology>
    </subcellularLocation>
</comment>
<dbReference type="PANTHER" id="PTHR30386:SF17">
    <property type="entry name" value="ALKALINE PROTEASE SECRETION PROTEIN APRE"/>
    <property type="match status" value="1"/>
</dbReference>
<evidence type="ECO:0000256" key="2">
    <source>
        <dbReference type="ARBA" id="ARBA00009477"/>
    </source>
</evidence>
<dbReference type="Pfam" id="PF26002">
    <property type="entry name" value="Beta-barrel_AprE"/>
    <property type="match status" value="1"/>
</dbReference>
<evidence type="ECO:0000259" key="12">
    <source>
        <dbReference type="Pfam" id="PF26002"/>
    </source>
</evidence>
<evidence type="ECO:0000256" key="4">
    <source>
        <dbReference type="ARBA" id="ARBA00022475"/>
    </source>
</evidence>
<name>A0A931CPB2_9BACT</name>
<dbReference type="GO" id="GO:0005886">
    <property type="term" value="C:plasma membrane"/>
    <property type="evidence" value="ECO:0007669"/>
    <property type="project" value="UniProtKB-SubCell"/>
</dbReference>
<evidence type="ECO:0000256" key="7">
    <source>
        <dbReference type="ARBA" id="ARBA00022989"/>
    </source>
</evidence>
<keyword evidence="4" id="KW-1003">Cell membrane</keyword>
<accession>A0A931CPB2</accession>
<keyword evidence="9" id="KW-0175">Coiled coil</keyword>
<keyword evidence="3" id="KW-0813">Transport</keyword>
<gene>
    <name evidence="13" type="ORF">H0S81_00050</name>
</gene>
<dbReference type="EMBL" id="JACCQK010000003">
    <property type="protein sequence ID" value="MBG0778313.1"/>
    <property type="molecule type" value="Genomic_DNA"/>
</dbReference>
<dbReference type="Gene3D" id="2.40.50.100">
    <property type="match status" value="1"/>
</dbReference>
<comment type="similarity">
    <text evidence="2">Belongs to the membrane fusion protein (MFP) (TC 8.A.1) family.</text>
</comment>
<dbReference type="InterPro" id="IPR050739">
    <property type="entry name" value="MFP"/>
</dbReference>
<feature type="domain" description="AprE-like long alpha-helical hairpin" evidence="11">
    <location>
        <begin position="97"/>
        <end position="282"/>
    </location>
</feature>
<comment type="caution">
    <text evidence="13">The sequence shown here is derived from an EMBL/GenBank/DDBJ whole genome shotgun (WGS) entry which is preliminary data.</text>
</comment>
<dbReference type="InterPro" id="IPR010129">
    <property type="entry name" value="T1SS_HlyD"/>
</dbReference>
<dbReference type="SUPFAM" id="SSF51230">
    <property type="entry name" value="Single hybrid motif"/>
    <property type="match status" value="1"/>
</dbReference>
<dbReference type="Gene3D" id="2.40.30.170">
    <property type="match status" value="1"/>
</dbReference>
<dbReference type="InterPro" id="IPR058781">
    <property type="entry name" value="HH_AprE-like"/>
</dbReference>
<sequence length="440" mass="48894">MQAQDNTQDKLLSTNPVKYIIAGVVVIALFFGGLTAWSIFFPFQGAVIAPGTVKVLGERKVVQHLEGGIIEKIRVKEGDLVAAGDPLIELKSSQIVSNVELLQGRLWAKLAEAARLQAEVEMADGITWPEELIAVENLPEVADLVSKEKDIFTYRRSDLQGKIHLYNSQIKQLGNRIEGAKEESASVDAIIANLIEDLESKRPLLKEQFMGKTDILQLERSLSEYRGRQGKLKQDIAAFHQQIEELKLRIVDIQNQYRESAMSQLGEVKENVFELREQIKPQLDARQRLTVRAPISGVVINMRVHSEDTGVISPGMPLLEIVPSVSKLVVTAQVRPQDITSVKEGQPTRVQLAAFQRKSTPPVQGKVIHVSPDLIMPERGTQGLPHYEVHVEVDPADLAEKQAYLSPGMPVACYITTDTRTVISYLLGPLLKNVDMALRE</sequence>
<evidence type="ECO:0000313" key="14">
    <source>
        <dbReference type="Proteomes" id="UP000706172"/>
    </source>
</evidence>
<feature type="transmembrane region" description="Helical" evidence="10">
    <location>
        <begin position="20"/>
        <end position="40"/>
    </location>
</feature>
<keyword evidence="5" id="KW-0997">Cell inner membrane</keyword>
<evidence type="ECO:0000259" key="11">
    <source>
        <dbReference type="Pfam" id="PF25994"/>
    </source>
</evidence>